<evidence type="ECO:0000313" key="2">
    <source>
        <dbReference type="Proteomes" id="UP000000749"/>
    </source>
</evidence>
<dbReference type="AlphaFoldDB" id="A0A0H3MM59"/>
<dbReference type="Proteomes" id="UP000000749">
    <property type="component" value="Chromosome"/>
</dbReference>
<sequence>MTEQQIDTIVNLILQRLQPAVLVMVTSADGYRDLIHQRLARCGERLHLALDETISDSERWQQIGDVIPAKTWQHKLPSTPYKALLLPFLSYPLAVDIVNGTLQSPVAQRVHDALLAGIPVLALRYYCDPHSELNALRGTVHSDYAAHLSATLTGLSECGITLCSMNEMLEKLATDVSSQSPVSHHRRYLTVTDIVNNPALAKSPDAVLTDAAVDFLKAQKK</sequence>
<dbReference type="STRING" id="585057.ECIAI39_4215"/>
<dbReference type="PATRIC" id="fig|585057.6.peg.4363"/>
<evidence type="ECO:0000313" key="1">
    <source>
        <dbReference type="EMBL" id="CAR20322.1"/>
    </source>
</evidence>
<dbReference type="EMBL" id="CU928164">
    <property type="protein sequence ID" value="CAR20322.1"/>
    <property type="molecule type" value="Genomic_DNA"/>
</dbReference>
<organism evidence="1 2">
    <name type="scientific">Escherichia coli O7:K1 (strain IAI39 / ExPEC)</name>
    <dbReference type="NCBI Taxonomy" id="585057"/>
    <lineage>
        <taxon>Bacteria</taxon>
        <taxon>Pseudomonadati</taxon>
        <taxon>Pseudomonadota</taxon>
        <taxon>Gammaproteobacteria</taxon>
        <taxon>Enterobacterales</taxon>
        <taxon>Enterobacteriaceae</taxon>
        <taxon>Escherichia</taxon>
    </lineage>
</organism>
<accession>A0A0H3MM59</accession>
<dbReference type="HOGENOM" id="CLU_102205_0_0_6"/>
<gene>
    <name evidence="1" type="ordered locus">ECIAI39_4215</name>
</gene>
<proteinExistence type="predicted"/>
<evidence type="ECO:0008006" key="3">
    <source>
        <dbReference type="Google" id="ProtNLM"/>
    </source>
</evidence>
<name>A0A0H3MM59_ECO7I</name>
<reference evidence="2" key="1">
    <citation type="journal article" date="2009" name="PLoS Genet.">
        <title>Organised genome dynamics in the Escherichia coli species results in highly diverse adaptive paths.</title>
        <authorList>
            <person name="Touchon M."/>
            <person name="Hoede C."/>
            <person name="Tenaillon O."/>
            <person name="Barbe V."/>
            <person name="Baeriswyl S."/>
            <person name="Bidet P."/>
            <person name="Bingen E."/>
            <person name="Bonacorsi S."/>
            <person name="Bouchier C."/>
            <person name="Bouvet O."/>
            <person name="Calteau A."/>
            <person name="Chiapello H."/>
            <person name="Clermont O."/>
            <person name="Cruveiller S."/>
            <person name="Danchin A."/>
            <person name="Diard M."/>
            <person name="Dossat C."/>
            <person name="Karoui M.E."/>
            <person name="Frapy E."/>
            <person name="Garry L."/>
            <person name="Ghigo J.M."/>
            <person name="Gilles A.M."/>
            <person name="Johnson J."/>
            <person name="Le Bouguenec C."/>
            <person name="Lescat M."/>
            <person name="Mangenot S."/>
            <person name="Martinez-Jehanne V."/>
            <person name="Matic I."/>
            <person name="Nassif X."/>
            <person name="Oztas S."/>
            <person name="Petit M.A."/>
            <person name="Pichon C."/>
            <person name="Rouy Z."/>
            <person name="Ruf C.S."/>
            <person name="Schneider D."/>
            <person name="Tourret J."/>
            <person name="Vacherie B."/>
            <person name="Vallenet D."/>
            <person name="Medigue C."/>
            <person name="Rocha E.P.C."/>
            <person name="Denamur E."/>
        </authorList>
    </citation>
    <scope>NUCLEOTIDE SEQUENCE [LARGE SCALE GENOMIC DNA]</scope>
    <source>
        <strain evidence="2">IAI39 / ExPEC</strain>
    </source>
</reference>
<dbReference type="KEGG" id="ect:ECIAI39_4215"/>
<dbReference type="RefSeq" id="WP_000139438.1">
    <property type="nucleotide sequence ID" value="NC_011750.1"/>
</dbReference>
<protein>
    <recommendedName>
        <fullName evidence="3">Flavoprotein</fullName>
    </recommendedName>
</protein>